<sequence length="263" mass="29952">MFFLYSRDGIRAYICLSIITLLLSIPILVMGIWLKQQLSTECEAFLNAPFLTLGTLILVFCIAGICWATRLQGLQLCCHGYIMFVLLSTLLGYTIFALVVSGKGGGEPLARRAYKEYRLEDYSSWLHKRVDNSKHWTNIKSCLHKSQVCSKFHDKFGQDTQQQFFSRRLSSIESGCCKPSNDCNFNYTSPTEWIKPNDGIYSNTDCNKWENDKDVLCFNCQACKAGLADDVKRHWKKTGIVSIIFVILLILFSFMGCIVIENP</sequence>
<evidence type="ECO:0000256" key="1">
    <source>
        <dbReference type="ARBA" id="ARBA00004141"/>
    </source>
</evidence>
<dbReference type="RefSeq" id="XP_021846491.2">
    <property type="nucleotide sequence ID" value="XM_021990799.2"/>
</dbReference>
<dbReference type="AlphaFoldDB" id="A0A9R0JTF7"/>
<evidence type="ECO:0000313" key="7">
    <source>
        <dbReference type="Proteomes" id="UP000813463"/>
    </source>
</evidence>
<organism evidence="7 8">
    <name type="scientific">Spinacia oleracea</name>
    <name type="common">Spinach</name>
    <dbReference type="NCBI Taxonomy" id="3562"/>
    <lineage>
        <taxon>Eukaryota</taxon>
        <taxon>Viridiplantae</taxon>
        <taxon>Streptophyta</taxon>
        <taxon>Embryophyta</taxon>
        <taxon>Tracheophyta</taxon>
        <taxon>Spermatophyta</taxon>
        <taxon>Magnoliopsida</taxon>
        <taxon>eudicotyledons</taxon>
        <taxon>Gunneridae</taxon>
        <taxon>Pentapetalae</taxon>
        <taxon>Caryophyllales</taxon>
        <taxon>Chenopodiaceae</taxon>
        <taxon>Chenopodioideae</taxon>
        <taxon>Anserineae</taxon>
        <taxon>Spinacia</taxon>
    </lineage>
</organism>
<dbReference type="PANTHER" id="PTHR32191">
    <property type="entry name" value="TETRASPANIN-8-RELATED"/>
    <property type="match status" value="1"/>
</dbReference>
<evidence type="ECO:0000256" key="2">
    <source>
        <dbReference type="ARBA" id="ARBA00006840"/>
    </source>
</evidence>
<feature type="transmembrane region" description="Helical" evidence="6">
    <location>
        <begin position="46"/>
        <end position="68"/>
    </location>
</feature>
<dbReference type="GO" id="GO:0009734">
    <property type="term" value="P:auxin-activated signaling pathway"/>
    <property type="evidence" value="ECO:0007669"/>
    <property type="project" value="InterPro"/>
</dbReference>
<gene>
    <name evidence="8" type="primary">LOC110786265</name>
</gene>
<comment type="similarity">
    <text evidence="2">Belongs to the tetraspanin (TM4SF) family.</text>
</comment>
<dbReference type="GO" id="GO:0005886">
    <property type="term" value="C:plasma membrane"/>
    <property type="evidence" value="ECO:0000318"/>
    <property type="project" value="GO_Central"/>
</dbReference>
<keyword evidence="5 6" id="KW-0472">Membrane</keyword>
<keyword evidence="3 6" id="KW-0812">Transmembrane</keyword>
<dbReference type="Pfam" id="PF00335">
    <property type="entry name" value="Tetraspanin"/>
    <property type="match status" value="1"/>
</dbReference>
<evidence type="ECO:0000256" key="3">
    <source>
        <dbReference type="ARBA" id="ARBA00022692"/>
    </source>
</evidence>
<dbReference type="Proteomes" id="UP000813463">
    <property type="component" value="Chromosome 3"/>
</dbReference>
<feature type="transmembrane region" description="Helical" evidence="6">
    <location>
        <begin position="80"/>
        <end position="100"/>
    </location>
</feature>
<reference evidence="7" key="1">
    <citation type="journal article" date="2021" name="Nat. Commun.">
        <title>Genomic analyses provide insights into spinach domestication and the genetic basis of agronomic traits.</title>
        <authorList>
            <person name="Cai X."/>
            <person name="Sun X."/>
            <person name="Xu C."/>
            <person name="Sun H."/>
            <person name="Wang X."/>
            <person name="Ge C."/>
            <person name="Zhang Z."/>
            <person name="Wang Q."/>
            <person name="Fei Z."/>
            <person name="Jiao C."/>
            <person name="Wang Q."/>
        </authorList>
    </citation>
    <scope>NUCLEOTIDE SEQUENCE [LARGE SCALE GENOMIC DNA]</scope>
    <source>
        <strain evidence="7">cv. Varoflay</strain>
    </source>
</reference>
<evidence type="ECO:0000256" key="5">
    <source>
        <dbReference type="ARBA" id="ARBA00023136"/>
    </source>
</evidence>
<comment type="subcellular location">
    <subcellularLocation>
        <location evidence="1">Membrane</location>
        <topology evidence="1">Multi-pass membrane protein</topology>
    </subcellularLocation>
</comment>
<dbReference type="KEGG" id="soe:110786265"/>
<protein>
    <submittedName>
        <fullName evidence="8">Tetraspanin-8-like</fullName>
    </submittedName>
</protein>
<dbReference type="InterPro" id="IPR044991">
    <property type="entry name" value="TET_plant"/>
</dbReference>
<proteinExistence type="inferred from homology"/>
<feature type="transmembrane region" description="Helical" evidence="6">
    <location>
        <begin position="12"/>
        <end position="34"/>
    </location>
</feature>
<name>A0A9R0JTF7_SPIOL</name>
<dbReference type="InterPro" id="IPR018499">
    <property type="entry name" value="Tetraspanin/Peripherin"/>
</dbReference>
<evidence type="ECO:0000256" key="4">
    <source>
        <dbReference type="ARBA" id="ARBA00022989"/>
    </source>
</evidence>
<dbReference type="GO" id="GO:0009506">
    <property type="term" value="C:plasmodesma"/>
    <property type="evidence" value="ECO:0000318"/>
    <property type="project" value="GO_Central"/>
</dbReference>
<reference evidence="8" key="2">
    <citation type="submission" date="2025-08" db="UniProtKB">
        <authorList>
            <consortium name="RefSeq"/>
        </authorList>
    </citation>
    <scope>IDENTIFICATION</scope>
    <source>
        <tissue evidence="8">Leaf</tissue>
    </source>
</reference>
<evidence type="ECO:0000256" key="6">
    <source>
        <dbReference type="SAM" id="Phobius"/>
    </source>
</evidence>
<keyword evidence="7" id="KW-1185">Reference proteome</keyword>
<dbReference type="GeneID" id="110786265"/>
<evidence type="ECO:0000313" key="8">
    <source>
        <dbReference type="RefSeq" id="XP_021846491.2"/>
    </source>
</evidence>
<keyword evidence="4 6" id="KW-1133">Transmembrane helix</keyword>
<feature type="transmembrane region" description="Helical" evidence="6">
    <location>
        <begin position="240"/>
        <end position="260"/>
    </location>
</feature>
<accession>A0A9R0JTF7</accession>